<gene>
    <name evidence="1" type="ORF">CAMSH0001_2018</name>
</gene>
<name>C6REC7_9BACT</name>
<accession>C6REC7</accession>
<organism evidence="1 2">
    <name type="scientific">Campylobacter showae RM3277</name>
    <dbReference type="NCBI Taxonomy" id="553219"/>
    <lineage>
        <taxon>Bacteria</taxon>
        <taxon>Pseudomonadati</taxon>
        <taxon>Campylobacterota</taxon>
        <taxon>Epsilonproteobacteria</taxon>
        <taxon>Campylobacterales</taxon>
        <taxon>Campylobacteraceae</taxon>
        <taxon>Campylobacter</taxon>
    </lineage>
</organism>
<keyword evidence="2" id="KW-1185">Reference proteome</keyword>
<sequence length="37" mass="4491">MRDFYLTVHTPPKRKIKSTRLKPRINLAPNLRYFTAF</sequence>
<protein>
    <submittedName>
        <fullName evidence="1">Uncharacterized protein</fullName>
    </submittedName>
</protein>
<evidence type="ECO:0000313" key="2">
    <source>
        <dbReference type="Proteomes" id="UP000003107"/>
    </source>
</evidence>
<dbReference type="Proteomes" id="UP000003107">
    <property type="component" value="Unassembled WGS sequence"/>
</dbReference>
<comment type="caution">
    <text evidence="1">The sequence shown here is derived from an EMBL/GenBank/DDBJ whole genome shotgun (WGS) entry which is preliminary data.</text>
</comment>
<proteinExistence type="predicted"/>
<reference evidence="1 2" key="1">
    <citation type="submission" date="2009-07" db="EMBL/GenBank/DDBJ databases">
        <authorList>
            <person name="Madupu R."/>
            <person name="Sebastian Y."/>
            <person name="Durkin A.S."/>
            <person name="Torralba M."/>
            <person name="Methe B."/>
            <person name="Sutton G.G."/>
            <person name="Strausberg R.L."/>
            <person name="Nelson K.E."/>
        </authorList>
    </citation>
    <scope>NUCLEOTIDE SEQUENCE [LARGE SCALE GENOMIC DNA]</scope>
    <source>
        <strain evidence="1 2">RM3277</strain>
    </source>
</reference>
<dbReference type="STRING" id="553219.CAMSH0001_2018"/>
<dbReference type="AlphaFoldDB" id="C6REC7"/>
<dbReference type="EMBL" id="ACVQ01000013">
    <property type="protein sequence ID" value="EET80303.1"/>
    <property type="molecule type" value="Genomic_DNA"/>
</dbReference>
<evidence type="ECO:0000313" key="1">
    <source>
        <dbReference type="EMBL" id="EET80303.1"/>
    </source>
</evidence>